<comment type="caution">
    <text evidence="1">The sequence shown here is derived from an EMBL/GenBank/DDBJ whole genome shotgun (WGS) entry which is preliminary data.</text>
</comment>
<dbReference type="CDD" id="cd01745">
    <property type="entry name" value="GATase1_2"/>
    <property type="match status" value="1"/>
</dbReference>
<dbReference type="EMBL" id="DXBC01000168">
    <property type="protein sequence ID" value="HIZ80212.1"/>
    <property type="molecule type" value="Genomic_DNA"/>
</dbReference>
<sequence length="242" mass="26550">MKKPRIGIAANMEIVETGILPGIYRSYVNEDYIVSLEKAGCVPVMLPPVTGEENVKSQVECMDGVVLSGGYDIDPVLYGEQPLPRLGYVMSEVDRFYMEVIRAADELGKPVLGICKGIQALNVAFGGTLYQDLESQKPGVIKHVQQAPRSNGSHEISVKPDSFIGSVLPERHMVNSFHHQAVRKAAEGFRVTAVAGDGTVECIERQEGTFMCGVQWHPEMMAACGDEKMLEIFRKFGEICGK</sequence>
<protein>
    <submittedName>
        <fullName evidence="1">Gamma-glutamyl-gamma-aminobutyrate hydrolase family protein</fullName>
    </submittedName>
</protein>
<keyword evidence="1" id="KW-0378">Hydrolase</keyword>
<dbReference type="Proteomes" id="UP000824101">
    <property type="component" value="Unassembled WGS sequence"/>
</dbReference>
<dbReference type="InterPro" id="IPR044668">
    <property type="entry name" value="PuuD-like"/>
</dbReference>
<proteinExistence type="predicted"/>
<organism evidence="1 2">
    <name type="scientific">Candidatus Lachnoclostridium stercorigallinarum</name>
    <dbReference type="NCBI Taxonomy" id="2838634"/>
    <lineage>
        <taxon>Bacteria</taxon>
        <taxon>Bacillati</taxon>
        <taxon>Bacillota</taxon>
        <taxon>Clostridia</taxon>
        <taxon>Lachnospirales</taxon>
        <taxon>Lachnospiraceae</taxon>
    </lineage>
</organism>
<name>A0A9D2K6Y4_9FIRM</name>
<dbReference type="GO" id="GO:0006598">
    <property type="term" value="P:polyamine catabolic process"/>
    <property type="evidence" value="ECO:0007669"/>
    <property type="project" value="TreeGrafter"/>
</dbReference>
<dbReference type="InterPro" id="IPR011697">
    <property type="entry name" value="Peptidase_C26"/>
</dbReference>
<reference evidence="1" key="1">
    <citation type="journal article" date="2021" name="PeerJ">
        <title>Extensive microbial diversity within the chicken gut microbiome revealed by metagenomics and culture.</title>
        <authorList>
            <person name="Gilroy R."/>
            <person name="Ravi A."/>
            <person name="Getino M."/>
            <person name="Pursley I."/>
            <person name="Horton D.L."/>
            <person name="Alikhan N.F."/>
            <person name="Baker D."/>
            <person name="Gharbi K."/>
            <person name="Hall N."/>
            <person name="Watson M."/>
            <person name="Adriaenssens E.M."/>
            <person name="Foster-Nyarko E."/>
            <person name="Jarju S."/>
            <person name="Secka A."/>
            <person name="Antonio M."/>
            <person name="Oren A."/>
            <person name="Chaudhuri R.R."/>
            <person name="La Ragione R."/>
            <person name="Hildebrand F."/>
            <person name="Pallen M.J."/>
        </authorList>
    </citation>
    <scope>NUCLEOTIDE SEQUENCE</scope>
    <source>
        <strain evidence="1">ChiBcec1-1093</strain>
    </source>
</reference>
<dbReference type="InterPro" id="IPR029062">
    <property type="entry name" value="Class_I_gatase-like"/>
</dbReference>
<evidence type="ECO:0000313" key="1">
    <source>
        <dbReference type="EMBL" id="HIZ80212.1"/>
    </source>
</evidence>
<dbReference type="PANTHER" id="PTHR43235:SF1">
    <property type="entry name" value="GLUTAMINE AMIDOTRANSFERASE PB2B2.05-RELATED"/>
    <property type="match status" value="1"/>
</dbReference>
<dbReference type="GO" id="GO:0033969">
    <property type="term" value="F:gamma-glutamyl-gamma-aminobutyrate hydrolase activity"/>
    <property type="evidence" value="ECO:0007669"/>
    <property type="project" value="TreeGrafter"/>
</dbReference>
<dbReference type="GO" id="GO:0005829">
    <property type="term" value="C:cytosol"/>
    <property type="evidence" value="ECO:0007669"/>
    <property type="project" value="TreeGrafter"/>
</dbReference>
<dbReference type="SUPFAM" id="SSF52317">
    <property type="entry name" value="Class I glutamine amidotransferase-like"/>
    <property type="match status" value="1"/>
</dbReference>
<dbReference type="Pfam" id="PF07722">
    <property type="entry name" value="Peptidase_C26"/>
    <property type="match status" value="1"/>
</dbReference>
<dbReference type="PROSITE" id="PS51273">
    <property type="entry name" value="GATASE_TYPE_1"/>
    <property type="match status" value="1"/>
</dbReference>
<dbReference type="AlphaFoldDB" id="A0A9D2K6Y4"/>
<gene>
    <name evidence="1" type="ORF">IAA17_10540</name>
</gene>
<reference evidence="1" key="2">
    <citation type="submission" date="2021-04" db="EMBL/GenBank/DDBJ databases">
        <authorList>
            <person name="Gilroy R."/>
        </authorList>
    </citation>
    <scope>NUCLEOTIDE SEQUENCE</scope>
    <source>
        <strain evidence="1">ChiBcec1-1093</strain>
    </source>
</reference>
<accession>A0A9D2K6Y4</accession>
<dbReference type="Gene3D" id="3.40.50.880">
    <property type="match status" value="1"/>
</dbReference>
<dbReference type="PANTHER" id="PTHR43235">
    <property type="entry name" value="GLUTAMINE AMIDOTRANSFERASE PB2B2.05-RELATED"/>
    <property type="match status" value="1"/>
</dbReference>
<evidence type="ECO:0000313" key="2">
    <source>
        <dbReference type="Proteomes" id="UP000824101"/>
    </source>
</evidence>